<organism evidence="2 3">
    <name type="scientific">Apophysomyces ossiformis</name>
    <dbReference type="NCBI Taxonomy" id="679940"/>
    <lineage>
        <taxon>Eukaryota</taxon>
        <taxon>Fungi</taxon>
        <taxon>Fungi incertae sedis</taxon>
        <taxon>Mucoromycota</taxon>
        <taxon>Mucoromycotina</taxon>
        <taxon>Mucoromycetes</taxon>
        <taxon>Mucorales</taxon>
        <taxon>Mucorineae</taxon>
        <taxon>Mucoraceae</taxon>
        <taxon>Apophysomyces</taxon>
    </lineage>
</organism>
<keyword evidence="3" id="KW-1185">Reference proteome</keyword>
<dbReference type="Proteomes" id="UP000605846">
    <property type="component" value="Unassembled WGS sequence"/>
</dbReference>
<evidence type="ECO:0000313" key="2">
    <source>
        <dbReference type="EMBL" id="KAF7727354.1"/>
    </source>
</evidence>
<dbReference type="OrthoDB" id="2282925at2759"/>
<evidence type="ECO:0000256" key="1">
    <source>
        <dbReference type="SAM" id="MobiDB-lite"/>
    </source>
</evidence>
<reference evidence="2" key="1">
    <citation type="submission" date="2020-01" db="EMBL/GenBank/DDBJ databases">
        <title>Genome Sequencing of Three Apophysomyces-Like Fungal Strains Confirms a Novel Fungal Genus in the Mucoromycota with divergent Burkholderia-like Endosymbiotic Bacteria.</title>
        <authorList>
            <person name="Stajich J.E."/>
            <person name="Macias A.M."/>
            <person name="Carter-House D."/>
            <person name="Lovett B."/>
            <person name="Kasson L.R."/>
            <person name="Berry K."/>
            <person name="Grigoriev I."/>
            <person name="Chang Y."/>
            <person name="Spatafora J."/>
            <person name="Kasson M.T."/>
        </authorList>
    </citation>
    <scope>NUCLEOTIDE SEQUENCE</scope>
    <source>
        <strain evidence="2">NRRL A-21654</strain>
    </source>
</reference>
<feature type="compositionally biased region" description="Acidic residues" evidence="1">
    <location>
        <begin position="171"/>
        <end position="185"/>
    </location>
</feature>
<evidence type="ECO:0000313" key="3">
    <source>
        <dbReference type="Proteomes" id="UP000605846"/>
    </source>
</evidence>
<dbReference type="AlphaFoldDB" id="A0A8H7BPJ0"/>
<dbReference type="EMBL" id="JABAYA010000059">
    <property type="protein sequence ID" value="KAF7727354.1"/>
    <property type="molecule type" value="Genomic_DNA"/>
</dbReference>
<protein>
    <submittedName>
        <fullName evidence="2">Uncharacterized protein</fullName>
    </submittedName>
</protein>
<name>A0A8H7BPJ0_9FUNG</name>
<proteinExistence type="predicted"/>
<gene>
    <name evidence="2" type="ORF">EC973_007663</name>
</gene>
<comment type="caution">
    <text evidence="2">The sequence shown here is derived from an EMBL/GenBank/DDBJ whole genome shotgun (WGS) entry which is preliminary data.</text>
</comment>
<sequence length="349" mass="39743">MVFDGTQGNYALRTRKYKVEEVNENSLSVDDDSKWNVGSINVSDTLFMFREQTIKRNNNYERLSDLEMMQTSISSWRDIKLATIPMLVEAAGSTNEDDLLAAEIIYNLAGRLLDDCNEKRMLEDSFAHKYLDVILETVFGSDKRFKHDWANGSLPGSKRKRQQCDSNADNEGADDDDDDDTDGDGNDPQGNAFKPDWVVYTKTWKAKATLGVMELKVAHKKNPGYITDFVKIAKEMKMTINEMVCQGVDHPVVCGILVEGFHCRTFAMDLSHSGIYRMIAFKRFKLCRSIQEMVLFPAMFENILHLKRLAVQTALAVEKCGINRQLGKKLERQTPLSWIRPMTGSVKRL</sequence>
<accession>A0A8H7BPJ0</accession>
<feature type="region of interest" description="Disordered" evidence="1">
    <location>
        <begin position="150"/>
        <end position="194"/>
    </location>
</feature>